<evidence type="ECO:0000256" key="1">
    <source>
        <dbReference type="SAM" id="SignalP"/>
    </source>
</evidence>
<organism evidence="2 3">
    <name type="scientific">Urechidicola vernalis</name>
    <dbReference type="NCBI Taxonomy" id="3075600"/>
    <lineage>
        <taxon>Bacteria</taxon>
        <taxon>Pseudomonadati</taxon>
        <taxon>Bacteroidota</taxon>
        <taxon>Flavobacteriia</taxon>
        <taxon>Flavobacteriales</taxon>
        <taxon>Flavobacteriaceae</taxon>
        <taxon>Urechidicola</taxon>
    </lineage>
</organism>
<dbReference type="Proteomes" id="UP001252186">
    <property type="component" value="Unassembled WGS sequence"/>
</dbReference>
<comment type="caution">
    <text evidence="2">The sequence shown here is derived from an EMBL/GenBank/DDBJ whole genome shotgun (WGS) entry which is preliminary data.</text>
</comment>
<keyword evidence="3" id="KW-1185">Reference proteome</keyword>
<proteinExistence type="predicted"/>
<dbReference type="EMBL" id="JAVRHV010000001">
    <property type="protein sequence ID" value="MDT0552030.1"/>
    <property type="molecule type" value="Genomic_DNA"/>
</dbReference>
<sequence length="115" mass="12778">MKNLKVFISTIALTLFIGSFAYANPSTKTNQKQQLRSELVQLLGNLEEVNEESEITASVSFIINEKNEVVVISVNSKSSLVREIVKGKLNYKTVKASGIERGEIYSVPLKIEKDS</sequence>
<dbReference type="RefSeq" id="WP_311591850.1">
    <property type="nucleotide sequence ID" value="NZ_JAVRHV010000001.1"/>
</dbReference>
<name>A0ABU2Y2L7_9FLAO</name>
<evidence type="ECO:0000313" key="2">
    <source>
        <dbReference type="EMBL" id="MDT0552030.1"/>
    </source>
</evidence>
<feature type="chain" id="PRO_5045607344" evidence="1">
    <location>
        <begin position="24"/>
        <end position="115"/>
    </location>
</feature>
<feature type="signal peptide" evidence="1">
    <location>
        <begin position="1"/>
        <end position="23"/>
    </location>
</feature>
<evidence type="ECO:0000313" key="3">
    <source>
        <dbReference type="Proteomes" id="UP001252186"/>
    </source>
</evidence>
<keyword evidence="1" id="KW-0732">Signal</keyword>
<protein>
    <submittedName>
        <fullName evidence="2">Uncharacterized protein</fullName>
    </submittedName>
</protein>
<gene>
    <name evidence="2" type="ORF">RM519_02110</name>
</gene>
<accession>A0ABU2Y2L7</accession>
<reference evidence="2 3" key="1">
    <citation type="submission" date="2023-09" db="EMBL/GenBank/DDBJ databases">
        <authorList>
            <person name="Rey-Velasco X."/>
        </authorList>
    </citation>
    <scope>NUCLEOTIDE SEQUENCE [LARGE SCALE GENOMIC DNA]</scope>
    <source>
        <strain evidence="2 3">P050</strain>
    </source>
</reference>